<dbReference type="Proteomes" id="UP000799444">
    <property type="component" value="Unassembled WGS sequence"/>
</dbReference>
<evidence type="ECO:0000313" key="3">
    <source>
        <dbReference type="Proteomes" id="UP000799444"/>
    </source>
</evidence>
<evidence type="ECO:0000256" key="1">
    <source>
        <dbReference type="SAM" id="MobiDB-lite"/>
    </source>
</evidence>
<sequence length="316" mass="34745">MSDIEKSFTFLHDNIPQWFVQLAEIEEKVARMRNEISKVPVSRSLPMRRKTGSVESIRDLDAVLEERSASTPMQQSPFATRKRKPASVLSGQGSGALKYRSRTMIIVYYDGQIQKSFETLVRNVGTGRNMLRKGKMAAKMEAFAELAGSDSDGSDDDVTAKIGYRPRPGFASMRSRAGARGERGGDDPSEVFDSTDKALETAQGLCEKAAHQSLRDGDCRKELDLVKKHFEGVLETATKEVAKYIGRKEMAAAVEASKLETSTPTPTRIEAKPLLPDIRPAVAVAATTAKAVDIEVDDDTDDDDFVMPPIRLTSRA</sequence>
<feature type="region of interest" description="Disordered" evidence="1">
    <location>
        <begin position="297"/>
        <end position="316"/>
    </location>
</feature>
<protein>
    <submittedName>
        <fullName evidence="2">Uncharacterized protein</fullName>
    </submittedName>
</protein>
<dbReference type="OrthoDB" id="3886346at2759"/>
<feature type="region of interest" description="Disordered" evidence="1">
    <location>
        <begin position="66"/>
        <end position="93"/>
    </location>
</feature>
<evidence type="ECO:0000313" key="2">
    <source>
        <dbReference type="EMBL" id="KAF2739048.1"/>
    </source>
</evidence>
<accession>A0A9P4V787</accession>
<feature type="region of interest" description="Disordered" evidence="1">
    <location>
        <begin position="147"/>
        <end position="193"/>
    </location>
</feature>
<proteinExistence type="predicted"/>
<feature type="compositionally biased region" description="Polar residues" evidence="1">
    <location>
        <begin position="69"/>
        <end position="78"/>
    </location>
</feature>
<dbReference type="AlphaFoldDB" id="A0A9P4V787"/>
<gene>
    <name evidence="2" type="ORF">EJ04DRAFT_9137</name>
</gene>
<comment type="caution">
    <text evidence="2">The sequence shown here is derived from an EMBL/GenBank/DDBJ whole genome shotgun (WGS) entry which is preliminary data.</text>
</comment>
<reference evidence="2" key="1">
    <citation type="journal article" date="2020" name="Stud. Mycol.">
        <title>101 Dothideomycetes genomes: a test case for predicting lifestyles and emergence of pathogens.</title>
        <authorList>
            <person name="Haridas S."/>
            <person name="Albert R."/>
            <person name="Binder M."/>
            <person name="Bloem J."/>
            <person name="Labutti K."/>
            <person name="Salamov A."/>
            <person name="Andreopoulos B."/>
            <person name="Baker S."/>
            <person name="Barry K."/>
            <person name="Bills G."/>
            <person name="Bluhm B."/>
            <person name="Cannon C."/>
            <person name="Castanera R."/>
            <person name="Culley D."/>
            <person name="Daum C."/>
            <person name="Ezra D."/>
            <person name="Gonzalez J."/>
            <person name="Henrissat B."/>
            <person name="Kuo A."/>
            <person name="Liang C."/>
            <person name="Lipzen A."/>
            <person name="Lutzoni F."/>
            <person name="Magnuson J."/>
            <person name="Mondo S."/>
            <person name="Nolan M."/>
            <person name="Ohm R."/>
            <person name="Pangilinan J."/>
            <person name="Park H.-J."/>
            <person name="Ramirez L."/>
            <person name="Alfaro M."/>
            <person name="Sun H."/>
            <person name="Tritt A."/>
            <person name="Yoshinaga Y."/>
            <person name="Zwiers L.-H."/>
            <person name="Turgeon B."/>
            <person name="Goodwin S."/>
            <person name="Spatafora J."/>
            <person name="Crous P."/>
            <person name="Grigoriev I."/>
        </authorList>
    </citation>
    <scope>NUCLEOTIDE SEQUENCE</scope>
    <source>
        <strain evidence="2">CBS 125425</strain>
    </source>
</reference>
<dbReference type="EMBL" id="ML996106">
    <property type="protein sequence ID" value="KAF2739048.1"/>
    <property type="molecule type" value="Genomic_DNA"/>
</dbReference>
<name>A0A9P4V787_9PLEO</name>
<keyword evidence="3" id="KW-1185">Reference proteome</keyword>
<organism evidence="2 3">
    <name type="scientific">Polyplosphaeria fusca</name>
    <dbReference type="NCBI Taxonomy" id="682080"/>
    <lineage>
        <taxon>Eukaryota</taxon>
        <taxon>Fungi</taxon>
        <taxon>Dikarya</taxon>
        <taxon>Ascomycota</taxon>
        <taxon>Pezizomycotina</taxon>
        <taxon>Dothideomycetes</taxon>
        <taxon>Pleosporomycetidae</taxon>
        <taxon>Pleosporales</taxon>
        <taxon>Tetraplosphaeriaceae</taxon>
        <taxon>Polyplosphaeria</taxon>
    </lineage>
</organism>